<keyword evidence="16 18" id="KW-0472">Membrane</keyword>
<keyword evidence="10 18" id="KW-1278">Translocase</keyword>
<evidence type="ECO:0000256" key="5">
    <source>
        <dbReference type="ARBA" id="ARBA00021008"/>
    </source>
</evidence>
<evidence type="ECO:0000256" key="9">
    <source>
        <dbReference type="ARBA" id="ARBA00022792"/>
    </source>
</evidence>
<organism evidence="20">
    <name type="scientific">Parevania sp. SJW-2015</name>
    <dbReference type="NCBI Taxonomy" id="1725431"/>
    <lineage>
        <taxon>Eukaryota</taxon>
        <taxon>Metazoa</taxon>
        <taxon>Ecdysozoa</taxon>
        <taxon>Arthropoda</taxon>
        <taxon>Hexapoda</taxon>
        <taxon>Insecta</taxon>
        <taxon>Pterygota</taxon>
        <taxon>Neoptera</taxon>
        <taxon>Endopterygota</taxon>
        <taxon>Hymenoptera</taxon>
        <taxon>Apocrita</taxon>
        <taxon>Evanioidea</taxon>
        <taxon>Evaniidae</taxon>
        <taxon>Parevania</taxon>
    </lineage>
</organism>
<feature type="transmembrane region" description="Helical" evidence="18">
    <location>
        <begin position="31"/>
        <end position="49"/>
    </location>
</feature>
<dbReference type="GO" id="GO:0006120">
    <property type="term" value="P:mitochondrial electron transport, NADH to ubiquinone"/>
    <property type="evidence" value="ECO:0007669"/>
    <property type="project" value="InterPro"/>
</dbReference>
<feature type="transmembrane region" description="Helical" evidence="18">
    <location>
        <begin position="56"/>
        <end position="78"/>
    </location>
</feature>
<keyword evidence="6" id="KW-0813">Transport</keyword>
<keyword evidence="11 18" id="KW-0249">Electron transport</keyword>
<evidence type="ECO:0000256" key="3">
    <source>
        <dbReference type="ARBA" id="ARBA00007012"/>
    </source>
</evidence>
<keyword evidence="9 18" id="KW-0999">Mitochondrion inner membrane</keyword>
<evidence type="ECO:0000256" key="7">
    <source>
        <dbReference type="ARBA" id="ARBA00022660"/>
    </source>
</evidence>
<feature type="transmembrane region" description="Helical" evidence="18">
    <location>
        <begin position="84"/>
        <end position="101"/>
    </location>
</feature>
<feature type="transmembrane region" description="Helical" evidence="18">
    <location>
        <begin position="144"/>
        <end position="162"/>
    </location>
</feature>
<feature type="transmembrane region" description="Helical" evidence="18">
    <location>
        <begin position="192"/>
        <end position="210"/>
    </location>
</feature>
<dbReference type="PANTHER" id="PTHR46552:SF1">
    <property type="entry name" value="NADH-UBIQUINONE OXIDOREDUCTASE CHAIN 2"/>
    <property type="match status" value="1"/>
</dbReference>
<dbReference type="EMBL" id="KR270645">
    <property type="protein sequence ID" value="ALG35812.1"/>
    <property type="molecule type" value="Genomic_DNA"/>
</dbReference>
<feature type="transmembrane region" description="Helical" evidence="18">
    <location>
        <begin position="309"/>
        <end position="328"/>
    </location>
</feature>
<comment type="similarity">
    <text evidence="3 18">Belongs to the complex I subunit 2 family.</text>
</comment>
<feature type="transmembrane region" description="Helical" evidence="18">
    <location>
        <begin position="113"/>
        <end position="132"/>
    </location>
</feature>
<dbReference type="Pfam" id="PF00361">
    <property type="entry name" value="Proton_antipo_M"/>
    <property type="match status" value="1"/>
</dbReference>
<feature type="transmembrane region" description="Helical" evidence="18">
    <location>
        <begin position="169"/>
        <end position="186"/>
    </location>
</feature>
<evidence type="ECO:0000256" key="8">
    <source>
        <dbReference type="ARBA" id="ARBA00022692"/>
    </source>
</evidence>
<sequence length="329" mass="39335">MNFILNKCFIFPLLAILPIISLSSNSFFLNWMTLELNLIVFLSFMIINIKSFYKPSLIYFIIQSFSSSLFIFSSIIFLTFNNEFFKNLLLIFISISMLIKLNSFPFHSWMLKMIFYLNWTEFFILSTVQKLIPLSIMFHFKNKLMIYFAVMNLISGPLFMLGKSKIMEILLFSSLNHLGWMLILIFSSIHLWFLYWYIYSIILFVMYMYMLKLNIFNLMDLINMFSLKSKIFILFIMLSLNGIPPFMGFILKWMSIDILMIFNYSFLLMIIMMWSSLIIFFSYSKIMYLSILTKSVLTKLIYQTKITNFSLLIIMFISTVNLFMLFFIF</sequence>
<dbReference type="InterPro" id="IPR003917">
    <property type="entry name" value="NADH_UbQ_OxRdtase_chain2"/>
</dbReference>
<evidence type="ECO:0000256" key="17">
    <source>
        <dbReference type="ARBA" id="ARBA00049551"/>
    </source>
</evidence>
<evidence type="ECO:0000256" key="1">
    <source>
        <dbReference type="ARBA" id="ARBA00003257"/>
    </source>
</evidence>
<keyword evidence="12 18" id="KW-1133">Transmembrane helix</keyword>
<comment type="function">
    <text evidence="1">Core subunit of the mitochondrial membrane respiratory chain NADH dehydrogenase (Complex I) that is believed to belong to the minimal assembly required for catalysis. Complex I functions in the transfer of electrons from NADH to the respiratory chain. The immediate electron acceptor for the enzyme is believed to be ubiquinone.</text>
</comment>
<dbReference type="GO" id="GO:0008137">
    <property type="term" value="F:NADH dehydrogenase (ubiquinone) activity"/>
    <property type="evidence" value="ECO:0007669"/>
    <property type="project" value="UniProtKB-EC"/>
</dbReference>
<evidence type="ECO:0000256" key="11">
    <source>
        <dbReference type="ARBA" id="ARBA00022982"/>
    </source>
</evidence>
<dbReference type="InterPro" id="IPR050175">
    <property type="entry name" value="Complex_I_Subunit_2"/>
</dbReference>
<evidence type="ECO:0000259" key="19">
    <source>
        <dbReference type="Pfam" id="PF00361"/>
    </source>
</evidence>
<evidence type="ECO:0000256" key="6">
    <source>
        <dbReference type="ARBA" id="ARBA00022448"/>
    </source>
</evidence>
<dbReference type="PRINTS" id="PR01436">
    <property type="entry name" value="NADHDHGNASE2"/>
</dbReference>
<evidence type="ECO:0000256" key="14">
    <source>
        <dbReference type="ARBA" id="ARBA00023075"/>
    </source>
</evidence>
<dbReference type="GO" id="GO:0005743">
    <property type="term" value="C:mitochondrial inner membrane"/>
    <property type="evidence" value="ECO:0007669"/>
    <property type="project" value="UniProtKB-SubCell"/>
</dbReference>
<evidence type="ECO:0000256" key="16">
    <source>
        <dbReference type="ARBA" id="ARBA00023136"/>
    </source>
</evidence>
<evidence type="ECO:0000256" key="2">
    <source>
        <dbReference type="ARBA" id="ARBA00004448"/>
    </source>
</evidence>
<protein>
    <recommendedName>
        <fullName evidence="5 18">NADH-ubiquinone oxidoreductase chain 2</fullName>
        <ecNumber evidence="4 18">7.1.1.2</ecNumber>
    </recommendedName>
</protein>
<name>A0A384RNF1_9HYME</name>
<keyword evidence="15 18" id="KW-0496">Mitochondrion</keyword>
<comment type="function">
    <text evidence="18">Core subunit of the mitochondrial membrane respiratory chain NADH dehydrogenase (Complex I) which catalyzes electron transfer from NADH through the respiratory chain, using ubiquinone as an electron acceptor. Essential for the catalytic activity and assembly of complex I.</text>
</comment>
<evidence type="ECO:0000256" key="18">
    <source>
        <dbReference type="RuleBase" id="RU003403"/>
    </source>
</evidence>
<keyword evidence="8 18" id="KW-0812">Transmembrane</keyword>
<proteinExistence type="inferred from homology"/>
<evidence type="ECO:0000256" key="12">
    <source>
        <dbReference type="ARBA" id="ARBA00022989"/>
    </source>
</evidence>
<keyword evidence="7 18" id="KW-0679">Respiratory chain</keyword>
<feature type="domain" description="NADH:quinone oxidoreductase/Mrp antiporter transmembrane" evidence="19">
    <location>
        <begin position="24"/>
        <end position="273"/>
    </location>
</feature>
<comment type="catalytic activity">
    <reaction evidence="17 18">
        <text>a ubiquinone + NADH + 5 H(+)(in) = a ubiquinol + NAD(+) + 4 H(+)(out)</text>
        <dbReference type="Rhea" id="RHEA:29091"/>
        <dbReference type="Rhea" id="RHEA-COMP:9565"/>
        <dbReference type="Rhea" id="RHEA-COMP:9566"/>
        <dbReference type="ChEBI" id="CHEBI:15378"/>
        <dbReference type="ChEBI" id="CHEBI:16389"/>
        <dbReference type="ChEBI" id="CHEBI:17976"/>
        <dbReference type="ChEBI" id="CHEBI:57540"/>
        <dbReference type="ChEBI" id="CHEBI:57945"/>
        <dbReference type="EC" id="7.1.1.2"/>
    </reaction>
</comment>
<feature type="transmembrane region" description="Helical" evidence="18">
    <location>
        <begin position="231"/>
        <end position="254"/>
    </location>
</feature>
<dbReference type="PANTHER" id="PTHR46552">
    <property type="entry name" value="NADH-UBIQUINONE OXIDOREDUCTASE CHAIN 2"/>
    <property type="match status" value="1"/>
</dbReference>
<reference evidence="20" key="1">
    <citation type="submission" date="2015-04" db="EMBL/GenBank/DDBJ databases">
        <authorList>
            <person name="Syromyatnikov M.Y."/>
            <person name="Popov V.N."/>
        </authorList>
    </citation>
    <scope>NUCLEOTIDE SEQUENCE</scope>
</reference>
<dbReference type="AlphaFoldDB" id="A0A384RNF1"/>
<dbReference type="EC" id="7.1.1.2" evidence="4 18"/>
<evidence type="ECO:0000313" key="20">
    <source>
        <dbReference type="EMBL" id="ALG35812.1"/>
    </source>
</evidence>
<keyword evidence="13 18" id="KW-0520">NAD</keyword>
<evidence type="ECO:0000256" key="10">
    <source>
        <dbReference type="ARBA" id="ARBA00022967"/>
    </source>
</evidence>
<gene>
    <name evidence="20" type="primary">ND2</name>
</gene>
<evidence type="ECO:0000256" key="15">
    <source>
        <dbReference type="ARBA" id="ARBA00023128"/>
    </source>
</evidence>
<dbReference type="InterPro" id="IPR001750">
    <property type="entry name" value="ND/Mrp_TM"/>
</dbReference>
<accession>A0A384RNF1</accession>
<keyword evidence="14 18" id="KW-0830">Ubiquinone</keyword>
<feature type="transmembrane region" description="Helical" evidence="18">
    <location>
        <begin position="266"/>
        <end position="288"/>
    </location>
</feature>
<geneLocation type="mitochondrion" evidence="20"/>
<evidence type="ECO:0000256" key="13">
    <source>
        <dbReference type="ARBA" id="ARBA00023027"/>
    </source>
</evidence>
<comment type="subcellular location">
    <subcellularLocation>
        <location evidence="2 18">Mitochondrion inner membrane</location>
        <topology evidence="2 18">Multi-pass membrane protein</topology>
    </subcellularLocation>
</comment>
<evidence type="ECO:0000256" key="4">
    <source>
        <dbReference type="ARBA" id="ARBA00012944"/>
    </source>
</evidence>